<dbReference type="InterPro" id="IPR011009">
    <property type="entry name" value="Kinase-like_dom_sf"/>
</dbReference>
<evidence type="ECO:0000256" key="12">
    <source>
        <dbReference type="PIRSR" id="PIRSR037281-1"/>
    </source>
</evidence>
<feature type="binding site" evidence="13 15">
    <location>
        <position position="101"/>
    </location>
    <ligand>
        <name>ATP</name>
        <dbReference type="ChEBI" id="CHEBI:30616"/>
    </ligand>
</feature>
<evidence type="ECO:0000256" key="5">
    <source>
        <dbReference type="ARBA" id="ARBA00022741"/>
    </source>
</evidence>
<feature type="region of interest" description="Disordered" evidence="18">
    <location>
        <begin position="1"/>
        <end position="41"/>
    </location>
</feature>
<dbReference type="GO" id="GO:0005524">
    <property type="term" value="F:ATP binding"/>
    <property type="evidence" value="ECO:0007669"/>
    <property type="project" value="UniProtKB-UniRule"/>
</dbReference>
<dbReference type="GO" id="GO:0004715">
    <property type="term" value="F:non-membrane spanning protein tyrosine kinase activity"/>
    <property type="evidence" value="ECO:0007669"/>
    <property type="project" value="UniProtKB-EC"/>
</dbReference>
<dbReference type="InterPro" id="IPR017441">
    <property type="entry name" value="Protein_kinase_ATP_BS"/>
</dbReference>
<proteinExistence type="inferred from homology"/>
<evidence type="ECO:0000313" key="20">
    <source>
        <dbReference type="EMBL" id="KAJ7330209.1"/>
    </source>
</evidence>
<dbReference type="PANTHER" id="PTHR11042:SF185">
    <property type="entry name" value="WEE1-LIKE PROTEIN KINASE"/>
    <property type="match status" value="1"/>
</dbReference>
<dbReference type="PROSITE" id="PS00108">
    <property type="entry name" value="PROTEIN_KINASE_ST"/>
    <property type="match status" value="1"/>
</dbReference>
<sequence length="418" mass="46033">MGPRSRQVAANVNPFTPDASAIGAKRARHGEGKNGSICNDSDDEDIEDEIFGNPAKKLALHESNISRYNAEFAEISTIGSGQFGSVHKCVNRLDGCIYALKRSLKPVAGSVDEQNAMREVYAHAVLGKNPHVVRYYSAWAEDGHMLIQNEYCEGGSLADLIENNKNSSELMAEGELKQLLIQIAEGVKYIHSLGLVHMDIKPGNIFISYSTDVDECHHSGDEGFDENDTPGPRKRTPLYKIGDLGHVTSVSSPQVEEGDCRFLPNEILQEDYSSLPKADIFALALTVYLAGGGSELPKNGEEWHEIRRGNLQNLEHISNEMNSLLTLMIDPVVNNRPSATVLTLHPVLCPLGAKSKAQLRKELNAEKFKNEVLSRELEEARVQQNNLPRPKIGLGTQARNSRIIGQKVNRSMSLSVIM</sequence>
<protein>
    <recommendedName>
        <fullName evidence="2">non-specific protein-tyrosine kinase</fullName>
        <ecNumber evidence="2">2.7.10.2</ecNumber>
    </recommendedName>
</protein>
<keyword evidence="17" id="KW-0175">Coiled coil</keyword>
<gene>
    <name evidence="20" type="primary">WEE1_1</name>
    <name evidence="20" type="ORF">OS493_022731</name>
</gene>
<keyword evidence="10" id="KW-0539">Nucleus</keyword>
<dbReference type="GO" id="GO:0004674">
    <property type="term" value="F:protein serine/threonine kinase activity"/>
    <property type="evidence" value="ECO:0007669"/>
    <property type="project" value="UniProtKB-KW"/>
</dbReference>
<accession>A0A9X0CFJ1</accession>
<comment type="cofactor">
    <cofactor evidence="14">
        <name>Mg(2+)</name>
        <dbReference type="ChEBI" id="CHEBI:18420"/>
    </cofactor>
    <text evidence="14">Binds 2 magnesium ions per subunit.</text>
</comment>
<keyword evidence="8 14" id="KW-0460">Magnesium</keyword>
<dbReference type="PROSITE" id="PS00107">
    <property type="entry name" value="PROTEIN_KINASE_ATP"/>
    <property type="match status" value="1"/>
</dbReference>
<evidence type="ECO:0000256" key="3">
    <source>
        <dbReference type="ARBA" id="ARBA00022679"/>
    </source>
</evidence>
<evidence type="ECO:0000256" key="16">
    <source>
        <dbReference type="RuleBase" id="RU000304"/>
    </source>
</evidence>
<keyword evidence="7 13" id="KW-0067">ATP-binding</keyword>
<evidence type="ECO:0000256" key="17">
    <source>
        <dbReference type="SAM" id="Coils"/>
    </source>
</evidence>
<evidence type="ECO:0000256" key="15">
    <source>
        <dbReference type="PROSITE-ProRule" id="PRU10141"/>
    </source>
</evidence>
<dbReference type="GO" id="GO:0005634">
    <property type="term" value="C:nucleus"/>
    <property type="evidence" value="ECO:0007669"/>
    <property type="project" value="UniProtKB-SubCell"/>
</dbReference>
<comment type="subcellular location">
    <subcellularLocation>
        <location evidence="1">Nucleus</location>
    </subcellularLocation>
</comment>
<dbReference type="GO" id="GO:0005737">
    <property type="term" value="C:cytoplasm"/>
    <property type="evidence" value="ECO:0007669"/>
    <property type="project" value="TreeGrafter"/>
</dbReference>
<evidence type="ECO:0000256" key="11">
    <source>
        <dbReference type="ARBA" id="ARBA00037982"/>
    </source>
</evidence>
<dbReference type="InterPro" id="IPR017164">
    <property type="entry name" value="Wee1-like_protein_kinase"/>
</dbReference>
<evidence type="ECO:0000259" key="19">
    <source>
        <dbReference type="PROSITE" id="PS50011"/>
    </source>
</evidence>
<dbReference type="EC" id="2.7.10.2" evidence="2"/>
<evidence type="ECO:0000256" key="1">
    <source>
        <dbReference type="ARBA" id="ARBA00004123"/>
    </source>
</evidence>
<evidence type="ECO:0000256" key="8">
    <source>
        <dbReference type="ARBA" id="ARBA00022842"/>
    </source>
</evidence>
<comment type="similarity">
    <text evidence="11">Belongs to the protein kinase superfamily. Ser/Thr protein kinase family. GCN2 subfamily.</text>
</comment>
<dbReference type="Proteomes" id="UP001163046">
    <property type="component" value="Unassembled WGS sequence"/>
</dbReference>
<dbReference type="SUPFAM" id="SSF56112">
    <property type="entry name" value="Protein kinase-like (PK-like)"/>
    <property type="match status" value="1"/>
</dbReference>
<evidence type="ECO:0000256" key="6">
    <source>
        <dbReference type="ARBA" id="ARBA00022777"/>
    </source>
</evidence>
<keyword evidence="21" id="KW-1185">Reference proteome</keyword>
<feature type="binding site" evidence="14">
    <location>
        <position position="243"/>
    </location>
    <ligand>
        <name>Mg(2+)</name>
        <dbReference type="ChEBI" id="CHEBI:18420"/>
        <label>1</label>
    </ligand>
</feature>
<name>A0A9X0CFJ1_9CNID</name>
<dbReference type="InterPro" id="IPR050339">
    <property type="entry name" value="CC_SR_Kinase"/>
</dbReference>
<dbReference type="FunFam" id="1.10.510.10:FF:000989">
    <property type="entry name" value="Wee1-like protein kinase"/>
    <property type="match status" value="1"/>
</dbReference>
<dbReference type="Gene3D" id="3.30.200.20">
    <property type="entry name" value="Phosphorylase Kinase, domain 1"/>
    <property type="match status" value="1"/>
</dbReference>
<keyword evidence="5 13" id="KW-0547">Nucleotide-binding</keyword>
<keyword evidence="3 20" id="KW-0808">Transferase</keyword>
<evidence type="ECO:0000256" key="7">
    <source>
        <dbReference type="ARBA" id="ARBA00022840"/>
    </source>
</evidence>
<dbReference type="AlphaFoldDB" id="A0A9X0CFJ1"/>
<dbReference type="PROSITE" id="PS50011">
    <property type="entry name" value="PROTEIN_KINASE_DOM"/>
    <property type="match status" value="1"/>
</dbReference>
<organism evidence="20 21">
    <name type="scientific">Desmophyllum pertusum</name>
    <dbReference type="NCBI Taxonomy" id="174260"/>
    <lineage>
        <taxon>Eukaryota</taxon>
        <taxon>Metazoa</taxon>
        <taxon>Cnidaria</taxon>
        <taxon>Anthozoa</taxon>
        <taxon>Hexacorallia</taxon>
        <taxon>Scleractinia</taxon>
        <taxon>Caryophylliina</taxon>
        <taxon>Caryophylliidae</taxon>
        <taxon>Desmophyllum</taxon>
    </lineage>
</organism>
<evidence type="ECO:0000256" key="10">
    <source>
        <dbReference type="ARBA" id="ARBA00023242"/>
    </source>
</evidence>
<evidence type="ECO:0000256" key="13">
    <source>
        <dbReference type="PIRSR" id="PIRSR037281-2"/>
    </source>
</evidence>
<dbReference type="InterPro" id="IPR008271">
    <property type="entry name" value="Ser/Thr_kinase_AS"/>
</dbReference>
<dbReference type="InterPro" id="IPR000719">
    <property type="entry name" value="Prot_kinase_dom"/>
</dbReference>
<feature type="binding site" evidence="13">
    <location>
        <begin position="78"/>
        <end position="86"/>
    </location>
    <ligand>
        <name>ATP</name>
        <dbReference type="ChEBI" id="CHEBI:30616"/>
    </ligand>
</feature>
<feature type="domain" description="Protein kinase" evidence="19">
    <location>
        <begin position="72"/>
        <end position="348"/>
    </location>
</feature>
<evidence type="ECO:0000313" key="21">
    <source>
        <dbReference type="Proteomes" id="UP001163046"/>
    </source>
</evidence>
<reference evidence="20" key="1">
    <citation type="submission" date="2023-01" db="EMBL/GenBank/DDBJ databases">
        <title>Genome assembly of the deep-sea coral Lophelia pertusa.</title>
        <authorList>
            <person name="Herrera S."/>
            <person name="Cordes E."/>
        </authorList>
    </citation>
    <scope>NUCLEOTIDE SEQUENCE</scope>
    <source>
        <strain evidence="20">USNM1676648</strain>
        <tissue evidence="20">Polyp</tissue>
    </source>
</reference>
<evidence type="ECO:0000256" key="2">
    <source>
        <dbReference type="ARBA" id="ARBA00011903"/>
    </source>
</evidence>
<dbReference type="GO" id="GO:0000287">
    <property type="term" value="F:magnesium ion binding"/>
    <property type="evidence" value="ECO:0007669"/>
    <property type="project" value="InterPro"/>
</dbReference>
<dbReference type="Gene3D" id="1.10.510.10">
    <property type="entry name" value="Transferase(Phosphotransferase) domain 1"/>
    <property type="match status" value="1"/>
</dbReference>
<keyword evidence="9" id="KW-0829">Tyrosine-protein kinase</keyword>
<feature type="binding site" evidence="14">
    <location>
        <position position="204"/>
    </location>
    <ligand>
        <name>Mg(2+)</name>
        <dbReference type="ChEBI" id="CHEBI:18420"/>
        <label>1</label>
    </ligand>
</feature>
<evidence type="ECO:0000256" key="4">
    <source>
        <dbReference type="ARBA" id="ARBA00022723"/>
    </source>
</evidence>
<keyword evidence="6" id="KW-0418">Kinase</keyword>
<evidence type="ECO:0000256" key="14">
    <source>
        <dbReference type="PIRSR" id="PIRSR037281-3"/>
    </source>
</evidence>
<evidence type="ECO:0000256" key="9">
    <source>
        <dbReference type="ARBA" id="ARBA00023137"/>
    </source>
</evidence>
<evidence type="ECO:0000256" key="18">
    <source>
        <dbReference type="SAM" id="MobiDB-lite"/>
    </source>
</evidence>
<dbReference type="GO" id="GO:0000278">
    <property type="term" value="P:mitotic cell cycle"/>
    <property type="evidence" value="ECO:0007669"/>
    <property type="project" value="InterPro"/>
</dbReference>
<dbReference type="EMBL" id="MU827793">
    <property type="protein sequence ID" value="KAJ7330209.1"/>
    <property type="molecule type" value="Genomic_DNA"/>
</dbReference>
<keyword evidence="16" id="KW-0723">Serine/threonine-protein kinase</keyword>
<keyword evidence="4 14" id="KW-0479">Metal-binding</keyword>
<comment type="caution">
    <text evidence="20">The sequence shown here is derived from an EMBL/GenBank/DDBJ whole genome shotgun (WGS) entry which is preliminary data.</text>
</comment>
<feature type="coiled-coil region" evidence="17">
    <location>
        <begin position="356"/>
        <end position="383"/>
    </location>
</feature>
<dbReference type="FunFam" id="3.30.200.20:FF:000115">
    <property type="entry name" value="Wee1-like kinase 2"/>
    <property type="match status" value="1"/>
</dbReference>
<feature type="active site" description="Proton acceptor" evidence="12">
    <location>
        <position position="199"/>
    </location>
</feature>
<dbReference type="PANTHER" id="PTHR11042">
    <property type="entry name" value="EUKARYOTIC TRANSLATION INITIATION FACTOR 2-ALPHA KINASE EIF2-ALPHA KINASE -RELATED"/>
    <property type="match status" value="1"/>
</dbReference>
<dbReference type="SMART" id="SM00220">
    <property type="entry name" value="S_TKc"/>
    <property type="match status" value="1"/>
</dbReference>
<dbReference type="PIRSF" id="PIRSF037281">
    <property type="entry name" value="Wee1-like_protein_kinase"/>
    <property type="match status" value="1"/>
</dbReference>
<dbReference type="OrthoDB" id="5337378at2759"/>
<dbReference type="Pfam" id="PF00069">
    <property type="entry name" value="Pkinase"/>
    <property type="match status" value="1"/>
</dbReference>